<keyword evidence="1" id="KW-0732">Signal</keyword>
<reference evidence="2 3" key="1">
    <citation type="journal article" date="2023" name="Sci. Data">
        <title>Genome assembly of the Korean intertidal mud-creeper Batillaria attramentaria.</title>
        <authorList>
            <person name="Patra A.K."/>
            <person name="Ho P.T."/>
            <person name="Jun S."/>
            <person name="Lee S.J."/>
            <person name="Kim Y."/>
            <person name="Won Y.J."/>
        </authorList>
    </citation>
    <scope>NUCLEOTIDE SEQUENCE [LARGE SCALE GENOMIC DNA]</scope>
    <source>
        <strain evidence="2">Wonlab-2016</strain>
    </source>
</reference>
<evidence type="ECO:0000256" key="1">
    <source>
        <dbReference type="SAM" id="SignalP"/>
    </source>
</evidence>
<dbReference type="InterPro" id="IPR016187">
    <property type="entry name" value="CTDL_fold"/>
</dbReference>
<dbReference type="EMBL" id="JACVVK020000412">
    <property type="protein sequence ID" value="KAK7475243.1"/>
    <property type="molecule type" value="Genomic_DNA"/>
</dbReference>
<comment type="caution">
    <text evidence="2">The sequence shown here is derived from an EMBL/GenBank/DDBJ whole genome shotgun (WGS) entry which is preliminary data.</text>
</comment>
<dbReference type="Proteomes" id="UP001519460">
    <property type="component" value="Unassembled WGS sequence"/>
</dbReference>
<keyword evidence="3" id="KW-1185">Reference proteome</keyword>
<organism evidence="2 3">
    <name type="scientific">Batillaria attramentaria</name>
    <dbReference type="NCBI Taxonomy" id="370345"/>
    <lineage>
        <taxon>Eukaryota</taxon>
        <taxon>Metazoa</taxon>
        <taxon>Spiralia</taxon>
        <taxon>Lophotrochozoa</taxon>
        <taxon>Mollusca</taxon>
        <taxon>Gastropoda</taxon>
        <taxon>Caenogastropoda</taxon>
        <taxon>Sorbeoconcha</taxon>
        <taxon>Cerithioidea</taxon>
        <taxon>Batillariidae</taxon>
        <taxon>Batillaria</taxon>
    </lineage>
</organism>
<feature type="signal peptide" evidence="1">
    <location>
        <begin position="1"/>
        <end position="23"/>
    </location>
</feature>
<accession>A0ABD0JKH3</accession>
<dbReference type="Gene3D" id="2.60.40.60">
    <property type="entry name" value="Cadherins"/>
    <property type="match status" value="1"/>
</dbReference>
<dbReference type="SUPFAM" id="SSF56436">
    <property type="entry name" value="C-type lectin-like"/>
    <property type="match status" value="1"/>
</dbReference>
<name>A0ABD0JKH3_9CAEN</name>
<evidence type="ECO:0000313" key="2">
    <source>
        <dbReference type="EMBL" id="KAK7475243.1"/>
    </source>
</evidence>
<protein>
    <recommendedName>
        <fullName evidence="4">C-type lectin domain-containing protein</fullName>
    </recommendedName>
</protein>
<feature type="chain" id="PRO_5044859736" description="C-type lectin domain-containing protein" evidence="1">
    <location>
        <begin position="24"/>
        <end position="224"/>
    </location>
</feature>
<sequence length="224" mass="24548">MQFTQFNTLAVLLLVTVFTCVDGAADFLLFPDSAKMGWNEGRQLCEDNGMTLAIIDEDISNYFAGISGEGWYTSAATKDFWIALFDSDISDTKYSLYLTAYPGLNYTETSVYQVSITCEDTRGGSDTDTFYVYIVINGMPTILNLHTVGSQVFEVLTYDSEGDTLTFTLTCVTTTSCPFTIYASGVILLSSSVVSSTDHAYELDITVTDGYHATAAHRLTVHVT</sequence>
<gene>
    <name evidence="2" type="ORF">BaRGS_00033547</name>
</gene>
<proteinExistence type="predicted"/>
<feature type="non-terminal residue" evidence="2">
    <location>
        <position position="224"/>
    </location>
</feature>
<evidence type="ECO:0000313" key="3">
    <source>
        <dbReference type="Proteomes" id="UP001519460"/>
    </source>
</evidence>
<evidence type="ECO:0008006" key="4">
    <source>
        <dbReference type="Google" id="ProtNLM"/>
    </source>
</evidence>
<dbReference type="AlphaFoldDB" id="A0ABD0JKH3"/>